<accession>A0A558QWB3</accession>
<dbReference type="RefSeq" id="WP_145154461.1">
    <property type="nucleotide sequence ID" value="NZ_VNIM01000087.1"/>
</dbReference>
<dbReference type="Proteomes" id="UP000318681">
    <property type="component" value="Unassembled WGS sequence"/>
</dbReference>
<dbReference type="AlphaFoldDB" id="A0A558QWB3"/>
<proteinExistence type="predicted"/>
<dbReference type="InterPro" id="IPR022243">
    <property type="entry name" value="DUF3768"/>
</dbReference>
<protein>
    <submittedName>
        <fullName evidence="1">DUF3768 domain-containing protein</fullName>
    </submittedName>
</protein>
<reference evidence="1 2" key="1">
    <citation type="submission" date="2019-07" db="EMBL/GenBank/DDBJ databases">
        <title>Sphingomonas solaris sp. nov., isolated from a solar panel from Boston, Massachusetts.</title>
        <authorList>
            <person name="Tanner K."/>
            <person name="Pascual J."/>
            <person name="Mancuso C."/>
            <person name="Pereto J."/>
            <person name="Khalil A."/>
            <person name="Vilanova C."/>
        </authorList>
    </citation>
    <scope>NUCLEOTIDE SEQUENCE [LARGE SCALE GENOMIC DNA]</scope>
    <source>
        <strain evidence="1 2">R4DWN</strain>
    </source>
</reference>
<dbReference type="EMBL" id="VNIM01000087">
    <property type="protein sequence ID" value="TVV71456.1"/>
    <property type="molecule type" value="Genomic_DNA"/>
</dbReference>
<keyword evidence="2" id="KW-1185">Reference proteome</keyword>
<comment type="caution">
    <text evidence="1">The sequence shown here is derived from an EMBL/GenBank/DDBJ whole genome shotgun (WGS) entry which is preliminary data.</text>
</comment>
<evidence type="ECO:0000313" key="1">
    <source>
        <dbReference type="EMBL" id="TVV71456.1"/>
    </source>
</evidence>
<dbReference type="OrthoDB" id="1495368at2"/>
<evidence type="ECO:0000313" key="2">
    <source>
        <dbReference type="Proteomes" id="UP000318681"/>
    </source>
</evidence>
<gene>
    <name evidence="1" type="ORF">FOY91_16825</name>
</gene>
<organism evidence="1 2">
    <name type="scientific">Alterirhizorhabdus solaris</name>
    <dbReference type="NCBI Taxonomy" id="2529389"/>
    <lineage>
        <taxon>Bacteria</taxon>
        <taxon>Pseudomonadati</taxon>
        <taxon>Pseudomonadota</taxon>
        <taxon>Alphaproteobacteria</taxon>
        <taxon>Sphingomonadales</taxon>
        <taxon>Rhizorhabdaceae</taxon>
        <taxon>Alterirhizorhabdus</taxon>
    </lineage>
</organism>
<dbReference type="Pfam" id="PF12599">
    <property type="entry name" value="DUF3768"/>
    <property type="match status" value="1"/>
</dbReference>
<sequence length="119" mass="13166">MPVTATSRDETIAILNDRCRLGLDRTARILITRSCLGTFANGSMADGLIAQAQLMAAARRHDFAEADAMVRDRGQFEFRGATVFFKIDYYDLALDYGSENPADAGVTTRVLTIMLREDL</sequence>
<name>A0A558QWB3_9SPHN</name>